<evidence type="ECO:0000313" key="1">
    <source>
        <dbReference type="EMBL" id="AVK75311.1"/>
    </source>
</evidence>
<protein>
    <submittedName>
        <fullName evidence="1">Uncharacterized protein</fullName>
    </submittedName>
</protein>
<sequence>MSTCAATRPYQRSLRPKARKTSATAIACCVGDACALDVLHALAGMKEAAMGVEDNNGLGTWVGAARQVDERIAEIVAEGDTLLCEALALGPQQKADAEAVVTARDVWYERLDDAWHDTHYSAHDIDRTLGALDDLASAAVAILDENMLATLEGEAKAWREATRLAAMAPAVDHAVKRLEAAAMSLGGTVHASAAIRDTYTLMRSNNLGQIMAALAGSPQHNAFALLFASVTGDVDPRLNIIDILDQAVDRVCLPAACAVVDDSSTD</sequence>
<proteinExistence type="predicted"/>
<dbReference type="KEGG" id="vg:36844452"/>
<dbReference type="GeneID" id="36844452"/>
<reference evidence="1" key="1">
    <citation type="journal article" date="2018" name="Nat. Commun.">
        <title>Diversity and evolution of the emerging Pandoraviridae family.</title>
        <authorList>
            <person name="Legendre M."/>
            <person name="Fabre E."/>
            <person name="Poirot O."/>
            <person name="Jeudy S."/>
            <person name="Lartigue A."/>
            <person name="Alempic J.M."/>
            <person name="Beucher L."/>
            <person name="Philippe N."/>
            <person name="Bertaux L."/>
            <person name="Christo-Foroux E."/>
            <person name="Labadie K."/>
            <person name="Coute Y."/>
            <person name="Abergel C."/>
            <person name="Claverie J.M."/>
        </authorList>
    </citation>
    <scope>NUCLEOTIDE SEQUENCE [LARGE SCALE GENOMIC DNA]</scope>
    <source>
        <strain evidence="1">Quercus</strain>
    </source>
</reference>
<name>A0A2U7UA38_9VIRU</name>
<dbReference type="EMBL" id="MG011689">
    <property type="protein sequence ID" value="AVK75311.1"/>
    <property type="molecule type" value="Genomic_DNA"/>
</dbReference>
<accession>A0A2U7UA38</accession>
<organism evidence="1">
    <name type="scientific">Pandoravirus quercus</name>
    <dbReference type="NCBI Taxonomy" id="2107709"/>
    <lineage>
        <taxon>Viruses</taxon>
        <taxon>Pandoravirus</taxon>
    </lineage>
</organism>
<gene>
    <name evidence="1" type="ORF">pqer_cds_889</name>
</gene>
<dbReference type="RefSeq" id="YP_009483580.1">
    <property type="nucleotide sequence ID" value="NC_037667.1"/>
</dbReference>
<dbReference type="Proteomes" id="UP000248852">
    <property type="component" value="Segment"/>
</dbReference>